<dbReference type="Gene3D" id="3.30.300.220">
    <property type="match status" value="1"/>
</dbReference>
<organism evidence="1">
    <name type="scientific">mine drainage metagenome</name>
    <dbReference type="NCBI Taxonomy" id="410659"/>
    <lineage>
        <taxon>unclassified sequences</taxon>
        <taxon>metagenomes</taxon>
        <taxon>ecological metagenomes</taxon>
    </lineage>
</organism>
<gene>
    <name evidence="1" type="primary">paaF_12</name>
    <name evidence="1" type="ORF">GALL_426410</name>
</gene>
<name>A0A1J5QDU9_9ZZZZ</name>
<dbReference type="PROSITE" id="PS00166">
    <property type="entry name" value="ENOYL_COA_HYDRATASE"/>
    <property type="match status" value="1"/>
</dbReference>
<accession>A0A1J5QDU9</accession>
<dbReference type="InterPro" id="IPR029045">
    <property type="entry name" value="ClpP/crotonase-like_dom_sf"/>
</dbReference>
<dbReference type="InterPro" id="IPR018376">
    <property type="entry name" value="Enoyl-CoA_hyd/isom_CS"/>
</dbReference>
<dbReference type="Gene3D" id="3.90.226.20">
    <property type="match status" value="1"/>
</dbReference>
<dbReference type="PANTHER" id="PTHR43459:SF1">
    <property type="entry name" value="EG:BACN32G11.4 PROTEIN"/>
    <property type="match status" value="1"/>
</dbReference>
<protein>
    <submittedName>
        <fullName evidence="1">2,3-dehydroadipyl-CoA hydratase</fullName>
        <ecNumber evidence="1">4.2.1.17</ecNumber>
    </submittedName>
</protein>
<dbReference type="CDD" id="cd06558">
    <property type="entry name" value="crotonase-like"/>
    <property type="match status" value="1"/>
</dbReference>
<dbReference type="SUPFAM" id="SSF52096">
    <property type="entry name" value="ClpP/crotonase"/>
    <property type="match status" value="1"/>
</dbReference>
<dbReference type="GO" id="GO:0004300">
    <property type="term" value="F:enoyl-CoA hydratase activity"/>
    <property type="evidence" value="ECO:0007669"/>
    <property type="project" value="UniProtKB-EC"/>
</dbReference>
<evidence type="ECO:0000313" key="1">
    <source>
        <dbReference type="EMBL" id="OIQ75691.1"/>
    </source>
</evidence>
<dbReference type="Pfam" id="PF00378">
    <property type="entry name" value="ECH_1"/>
    <property type="match status" value="1"/>
</dbReference>
<dbReference type="EMBL" id="MLJW01002086">
    <property type="protein sequence ID" value="OIQ75691.1"/>
    <property type="molecule type" value="Genomic_DNA"/>
</dbReference>
<proteinExistence type="predicted"/>
<keyword evidence="1" id="KW-0456">Lyase</keyword>
<dbReference type="PANTHER" id="PTHR43459">
    <property type="entry name" value="ENOYL-COA HYDRATASE"/>
    <property type="match status" value="1"/>
</dbReference>
<dbReference type="InterPro" id="IPR001753">
    <property type="entry name" value="Enoyl-CoA_hydra/iso"/>
</dbReference>
<reference evidence="1" key="1">
    <citation type="submission" date="2016-10" db="EMBL/GenBank/DDBJ databases">
        <title>Sequence of Gallionella enrichment culture.</title>
        <authorList>
            <person name="Poehlein A."/>
            <person name="Muehling M."/>
            <person name="Daniel R."/>
        </authorList>
    </citation>
    <scope>NUCLEOTIDE SEQUENCE</scope>
</reference>
<comment type="caution">
    <text evidence="1">The sequence shown here is derived from an EMBL/GenBank/DDBJ whole genome shotgun (WGS) entry which is preliminary data.</text>
</comment>
<dbReference type="AlphaFoldDB" id="A0A1J5QDU9"/>
<dbReference type="EC" id="4.2.1.17" evidence="1"/>
<sequence length="224" mass="22989">MSAELRAERQGDCLVLTLHHPESRNALTAAMCAAGLEALTTAQRDADIRAVVLTGAQGGFCSGLHQPDAQGGLHDWILALRDCEPLVVAAIEGQARGAGAALALACDLLVAAADARLQLRDPLLPWLDVGGAQWLASHLLPRPACNEAALPGFGLDAARLHTLGVVNRLCAPGLGLQTALALIGALPATGHGLHKSLPDPQAQASELHVHLAQQAGIVQAGSTS</sequence>